<keyword evidence="4" id="KW-1185">Reference proteome</keyword>
<dbReference type="InterPro" id="IPR032675">
    <property type="entry name" value="LRR_dom_sf"/>
</dbReference>
<evidence type="ECO:0000256" key="1">
    <source>
        <dbReference type="ARBA" id="ARBA00022737"/>
    </source>
</evidence>
<accession>A0A6A6N2Y6</accession>
<dbReference type="Pfam" id="PF23598">
    <property type="entry name" value="LRR_14"/>
    <property type="match status" value="1"/>
</dbReference>
<comment type="caution">
    <text evidence="3">The sequence shown here is derived from an EMBL/GenBank/DDBJ whole genome shotgun (WGS) entry which is preliminary data.</text>
</comment>
<gene>
    <name evidence="3" type="ORF">GH714_028150</name>
</gene>
<feature type="domain" description="Disease resistance R13L4/SHOC-2-like LRR" evidence="2">
    <location>
        <begin position="210"/>
        <end position="514"/>
    </location>
</feature>
<dbReference type="InterPro" id="IPR055414">
    <property type="entry name" value="LRR_R13L4/SHOC2-like"/>
</dbReference>
<protein>
    <recommendedName>
        <fullName evidence="2">Disease resistance R13L4/SHOC-2-like LRR domain-containing protein</fullName>
    </recommendedName>
</protein>
<reference evidence="3 4" key="1">
    <citation type="journal article" date="2020" name="Mol. Plant">
        <title>The Chromosome-Based Rubber Tree Genome Provides New Insights into Spurge Genome Evolution and Rubber Biosynthesis.</title>
        <authorList>
            <person name="Liu J."/>
            <person name="Shi C."/>
            <person name="Shi C.C."/>
            <person name="Li W."/>
            <person name="Zhang Q.J."/>
            <person name="Zhang Y."/>
            <person name="Li K."/>
            <person name="Lu H.F."/>
            <person name="Shi C."/>
            <person name="Zhu S.T."/>
            <person name="Xiao Z.Y."/>
            <person name="Nan H."/>
            <person name="Yue Y."/>
            <person name="Zhu X.G."/>
            <person name="Wu Y."/>
            <person name="Hong X.N."/>
            <person name="Fan G.Y."/>
            <person name="Tong Y."/>
            <person name="Zhang D."/>
            <person name="Mao C.L."/>
            <person name="Liu Y.L."/>
            <person name="Hao S.J."/>
            <person name="Liu W.Q."/>
            <person name="Lv M.Q."/>
            <person name="Zhang H.B."/>
            <person name="Liu Y."/>
            <person name="Hu-Tang G.R."/>
            <person name="Wang J.P."/>
            <person name="Wang J.H."/>
            <person name="Sun Y.H."/>
            <person name="Ni S.B."/>
            <person name="Chen W.B."/>
            <person name="Zhang X.C."/>
            <person name="Jiao Y.N."/>
            <person name="Eichler E.E."/>
            <person name="Li G.H."/>
            <person name="Liu X."/>
            <person name="Gao L.Z."/>
        </authorList>
    </citation>
    <scope>NUCLEOTIDE SEQUENCE [LARGE SCALE GENOMIC DNA]</scope>
    <source>
        <strain evidence="4">cv. GT1</strain>
        <tissue evidence="3">Leaf</tissue>
    </source>
</reference>
<evidence type="ECO:0000313" key="3">
    <source>
        <dbReference type="EMBL" id="KAF2320542.1"/>
    </source>
</evidence>
<sequence length="537" mass="60520">MPLFSFNRNSDGGPIGEWYYGEMPPGKALSDSPIPTIIQQDEGQTSSLAAAKSFYENLPHHLKSCFDYIYILRCHFGLDKGKVVRHLLAQGLIPEKPGEIMEDTAANIIQELIGLGMLQEYYPYHSFILLSTSVLYEKSCLIEVEDHDFVAKVANLPIHASIGNDGKDLPPNFNTLPIRSLFARALTSASWLSYEFIDFSQVYLQIVCALQFMLVLDLWGDIDYLPDEVGDLVHLTYLGLRSTHIKKLPHTIGNLQKLQTLEVEYTNLHQLPIEILNITQLRHLLLNDYASYAGTRVPRGIGTLVNLHTCAGVHVDAGFASELSTLTHLRNLDVRNACEDHASELFAAIFKLEKLVSLSLSSENPYLGAPLPELESFSPPPHLQELSLCGGLFEIPNWLASIENLTSLELSYSNLLENPSSILQFLPKLKRLFLRKAYKAKIIGKEFCEAGGYPQLETLSISSEDLVEWTKIVNGAFPSLKRLKFEFCSNLRFFPEGLQHISTIQELYLWQSHGDLTRKLRGVENYKIKHISKLFIN</sequence>
<evidence type="ECO:0000313" key="4">
    <source>
        <dbReference type="Proteomes" id="UP000467840"/>
    </source>
</evidence>
<name>A0A6A6N2Y6_HEVBR</name>
<evidence type="ECO:0000259" key="2">
    <source>
        <dbReference type="Pfam" id="PF23598"/>
    </source>
</evidence>
<dbReference type="AlphaFoldDB" id="A0A6A6N2Y6"/>
<dbReference type="Gene3D" id="3.80.10.10">
    <property type="entry name" value="Ribonuclease Inhibitor"/>
    <property type="match status" value="1"/>
</dbReference>
<dbReference type="PANTHER" id="PTHR47186:SF12">
    <property type="entry name" value="NB-ARC DOMAIN-CONTAINING PROTEIN"/>
    <property type="match status" value="1"/>
</dbReference>
<dbReference type="PANTHER" id="PTHR47186">
    <property type="entry name" value="LEUCINE-RICH REPEAT-CONTAINING PROTEIN 57"/>
    <property type="match status" value="1"/>
</dbReference>
<dbReference type="EMBL" id="JAAGAX010000003">
    <property type="protein sequence ID" value="KAF2320542.1"/>
    <property type="molecule type" value="Genomic_DNA"/>
</dbReference>
<dbReference type="SUPFAM" id="SSF52058">
    <property type="entry name" value="L domain-like"/>
    <property type="match status" value="1"/>
</dbReference>
<keyword evidence="1" id="KW-0677">Repeat</keyword>
<organism evidence="3 4">
    <name type="scientific">Hevea brasiliensis</name>
    <name type="common">Para rubber tree</name>
    <name type="synonym">Siphonia brasiliensis</name>
    <dbReference type="NCBI Taxonomy" id="3981"/>
    <lineage>
        <taxon>Eukaryota</taxon>
        <taxon>Viridiplantae</taxon>
        <taxon>Streptophyta</taxon>
        <taxon>Embryophyta</taxon>
        <taxon>Tracheophyta</taxon>
        <taxon>Spermatophyta</taxon>
        <taxon>Magnoliopsida</taxon>
        <taxon>eudicotyledons</taxon>
        <taxon>Gunneridae</taxon>
        <taxon>Pentapetalae</taxon>
        <taxon>rosids</taxon>
        <taxon>fabids</taxon>
        <taxon>Malpighiales</taxon>
        <taxon>Euphorbiaceae</taxon>
        <taxon>Crotonoideae</taxon>
        <taxon>Micrandreae</taxon>
        <taxon>Hevea</taxon>
    </lineage>
</organism>
<proteinExistence type="predicted"/>
<dbReference type="Proteomes" id="UP000467840">
    <property type="component" value="Chromosome 10"/>
</dbReference>